<dbReference type="CTD" id="925"/>
<gene>
    <name evidence="19" type="primary">Cd8a</name>
</gene>
<evidence type="ECO:0000313" key="19">
    <source>
        <dbReference type="RefSeq" id="XP_035304858.1"/>
    </source>
</evidence>
<dbReference type="SMART" id="SM00406">
    <property type="entry name" value="IGv"/>
    <property type="match status" value="1"/>
</dbReference>
<keyword evidence="5 16" id="KW-0732">Signal</keyword>
<proteinExistence type="predicted"/>
<feature type="chain" id="PRO_5039912049" description="T-cell surface glycoprotein CD8 alpha chain" evidence="16">
    <location>
        <begin position="27"/>
        <end position="242"/>
    </location>
</feature>
<feature type="transmembrane region" description="Helical" evidence="15">
    <location>
        <begin position="190"/>
        <end position="214"/>
    </location>
</feature>
<evidence type="ECO:0000256" key="5">
    <source>
        <dbReference type="ARBA" id="ARBA00022729"/>
    </source>
</evidence>
<dbReference type="SMART" id="SM00409">
    <property type="entry name" value="IG"/>
    <property type="match status" value="1"/>
</dbReference>
<name>A0A9J7K1E1_CRIGR</name>
<protein>
    <recommendedName>
        <fullName evidence="2">T-cell surface glycoprotein CD8 alpha chain</fullName>
    </recommendedName>
</protein>
<evidence type="ECO:0000256" key="3">
    <source>
        <dbReference type="ARBA" id="ARBA00022475"/>
    </source>
</evidence>
<dbReference type="Pfam" id="PF07686">
    <property type="entry name" value="V-set"/>
    <property type="match status" value="1"/>
</dbReference>
<keyword evidence="12" id="KW-0325">Glycoprotein</keyword>
<dbReference type="PANTHER" id="PTHR10441">
    <property type="entry name" value="CD8 ALPHA CHAIN"/>
    <property type="match status" value="1"/>
</dbReference>
<keyword evidence="11" id="KW-1015">Disulfide bond</keyword>
<evidence type="ECO:0000256" key="12">
    <source>
        <dbReference type="ARBA" id="ARBA00023180"/>
    </source>
</evidence>
<dbReference type="InterPro" id="IPR007110">
    <property type="entry name" value="Ig-like_dom"/>
</dbReference>
<dbReference type="GeneID" id="100766512"/>
<evidence type="ECO:0000256" key="15">
    <source>
        <dbReference type="SAM" id="Phobius"/>
    </source>
</evidence>
<dbReference type="GO" id="GO:0009897">
    <property type="term" value="C:external side of plasma membrane"/>
    <property type="evidence" value="ECO:0007669"/>
    <property type="project" value="TreeGrafter"/>
</dbReference>
<keyword evidence="10" id="KW-0564">Palmitate</keyword>
<organism evidence="18 19">
    <name type="scientific">Cricetulus griseus</name>
    <name type="common">Chinese hamster</name>
    <name type="synonym">Cricetulus barabensis griseus</name>
    <dbReference type="NCBI Taxonomy" id="10029"/>
    <lineage>
        <taxon>Eukaryota</taxon>
        <taxon>Metazoa</taxon>
        <taxon>Chordata</taxon>
        <taxon>Craniata</taxon>
        <taxon>Vertebrata</taxon>
        <taxon>Euteleostomi</taxon>
        <taxon>Mammalia</taxon>
        <taxon>Eutheria</taxon>
        <taxon>Euarchontoglires</taxon>
        <taxon>Glires</taxon>
        <taxon>Rodentia</taxon>
        <taxon>Myomorpha</taxon>
        <taxon>Muroidea</taxon>
        <taxon>Cricetidae</taxon>
        <taxon>Cricetinae</taxon>
        <taxon>Cricetulus</taxon>
    </lineage>
</organism>
<keyword evidence="3" id="KW-1003">Cell membrane</keyword>
<dbReference type="GO" id="GO:0002456">
    <property type="term" value="P:T cell mediated immunity"/>
    <property type="evidence" value="ECO:0007669"/>
    <property type="project" value="TreeGrafter"/>
</dbReference>
<feature type="signal peptide" evidence="16">
    <location>
        <begin position="1"/>
        <end position="26"/>
    </location>
</feature>
<dbReference type="InterPro" id="IPR015468">
    <property type="entry name" value="CD8_asu"/>
</dbReference>
<evidence type="ECO:0000256" key="13">
    <source>
        <dbReference type="ARBA" id="ARBA00023288"/>
    </source>
</evidence>
<evidence type="ECO:0000256" key="14">
    <source>
        <dbReference type="ARBA" id="ARBA00023319"/>
    </source>
</evidence>
<evidence type="ECO:0000313" key="18">
    <source>
        <dbReference type="Proteomes" id="UP001108280"/>
    </source>
</evidence>
<dbReference type="InterPro" id="IPR013783">
    <property type="entry name" value="Ig-like_fold"/>
</dbReference>
<dbReference type="SUPFAM" id="SSF48726">
    <property type="entry name" value="Immunoglobulin"/>
    <property type="match status" value="1"/>
</dbReference>
<reference evidence="18" key="1">
    <citation type="journal article" date="2018" name="Biotechnol. Bioeng.">
        <title>A reference genome of the Chinese hamster based on a hybrid assembly strategy.</title>
        <authorList>
            <person name="Rupp O."/>
            <person name="MacDonald M.L."/>
            <person name="Li S."/>
            <person name="Dhiman H."/>
            <person name="Polson S."/>
            <person name="Griep S."/>
            <person name="Heffner K."/>
            <person name="Hernandez I."/>
            <person name="Brinkrolf K."/>
            <person name="Jadhav V."/>
            <person name="Samoudi M."/>
            <person name="Hao H."/>
            <person name="Kingham B."/>
            <person name="Goesmann A."/>
            <person name="Betenbaugh M.J."/>
            <person name="Lewis N.E."/>
            <person name="Borth N."/>
            <person name="Lee K.H."/>
        </authorList>
    </citation>
    <scope>NUCLEOTIDE SEQUENCE [LARGE SCALE GENOMIC DNA]</scope>
    <source>
        <strain evidence="18">17A/GY</strain>
    </source>
</reference>
<keyword evidence="14" id="KW-0393">Immunoglobulin domain</keyword>
<dbReference type="KEGG" id="cge:100766512"/>
<evidence type="ECO:0000256" key="9">
    <source>
        <dbReference type="ARBA" id="ARBA00023136"/>
    </source>
</evidence>
<dbReference type="OrthoDB" id="9906515at2759"/>
<dbReference type="InterPro" id="IPR003599">
    <property type="entry name" value="Ig_sub"/>
</dbReference>
<evidence type="ECO:0000256" key="4">
    <source>
        <dbReference type="ARBA" id="ARBA00022692"/>
    </source>
</evidence>
<evidence type="ECO:0000259" key="17">
    <source>
        <dbReference type="PROSITE" id="PS50835"/>
    </source>
</evidence>
<keyword evidence="7 15" id="KW-1133">Transmembrane helix</keyword>
<evidence type="ECO:0000256" key="6">
    <source>
        <dbReference type="ARBA" id="ARBA00022859"/>
    </source>
</evidence>
<reference evidence="18" key="2">
    <citation type="journal article" date="2020" name="Biotechnol. Bioeng.">
        <title>Chromosome-scale scaffolds for the Chinese hamster reference genome assembly to facilitate the study of the CHO epigenome.</title>
        <authorList>
            <person name="Hilliard W."/>
            <person name="MacDonald M."/>
            <person name="Lee K.H."/>
        </authorList>
    </citation>
    <scope>NUCLEOTIDE SEQUENCE [LARGE SCALE GENOMIC DNA]</scope>
    <source>
        <strain evidence="18">17A/GY</strain>
    </source>
</reference>
<evidence type="ECO:0000256" key="11">
    <source>
        <dbReference type="ARBA" id="ARBA00023157"/>
    </source>
</evidence>
<sequence>MASRVTYFLSLTLLLGELMILGRIGAGLQGLEHFQMSPKKVITQLGEKVELSCQVLLTTSQGCSWLFQKEGSGIKPTFLVYVSSTREKRNEDLHSIKFSGKKNGDKYTLTLENFRKESEGYYFCSVTGNSVVHFSPLVPVFLPGLGTEPTTPVPRLPTPVPTTGTSRFVRPEACRPGAVEKRGLDFDCNIFIWAPLAGICGVLLLSLVITLICYHRNRRRVCKCPRPLVRQGGKPSPSEKFV</sequence>
<dbReference type="RefSeq" id="XP_035312714.1">
    <property type="nucleotide sequence ID" value="XM_035456823.1"/>
</dbReference>
<dbReference type="Proteomes" id="UP001108280">
    <property type="component" value="Chromosome 8"/>
</dbReference>
<keyword evidence="13" id="KW-0449">Lipoprotein</keyword>
<keyword evidence="4 15" id="KW-0812">Transmembrane</keyword>
<evidence type="ECO:0000256" key="1">
    <source>
        <dbReference type="ARBA" id="ARBA00004251"/>
    </source>
</evidence>
<evidence type="ECO:0000256" key="8">
    <source>
        <dbReference type="ARBA" id="ARBA00023130"/>
    </source>
</evidence>
<keyword evidence="9 15" id="KW-0472">Membrane</keyword>
<keyword evidence="8" id="KW-1064">Adaptive immunity</keyword>
<dbReference type="InterPro" id="IPR036179">
    <property type="entry name" value="Ig-like_dom_sf"/>
</dbReference>
<keyword evidence="6" id="KW-0391">Immunity</keyword>
<dbReference type="GO" id="GO:0045065">
    <property type="term" value="P:cytotoxic T cell differentiation"/>
    <property type="evidence" value="ECO:0007669"/>
    <property type="project" value="TreeGrafter"/>
</dbReference>
<dbReference type="AlphaFoldDB" id="A0A9J7K1E1"/>
<reference evidence="19" key="3">
    <citation type="submission" date="2025-08" db="UniProtKB">
        <authorList>
            <consortium name="RefSeq"/>
        </authorList>
    </citation>
    <scope>IDENTIFICATION</scope>
    <source>
        <strain evidence="19">17A/GY</strain>
        <tissue evidence="19">Liver</tissue>
    </source>
</reference>
<dbReference type="RefSeq" id="XP_035304858.1">
    <property type="nucleotide sequence ID" value="XM_035448967.1"/>
</dbReference>
<accession>A0A9J7K1E1</accession>
<feature type="domain" description="Ig-like" evidence="17">
    <location>
        <begin position="32"/>
        <end position="135"/>
    </location>
</feature>
<dbReference type="InterPro" id="IPR013106">
    <property type="entry name" value="Ig_V-set"/>
</dbReference>
<dbReference type="PANTHER" id="PTHR10441:SF2">
    <property type="entry name" value="T-CELL SURFACE GLYCOPROTEIN CD8 ALPHA CHAIN"/>
    <property type="match status" value="1"/>
</dbReference>
<evidence type="ECO:0000256" key="16">
    <source>
        <dbReference type="SAM" id="SignalP"/>
    </source>
</evidence>
<dbReference type="PROSITE" id="PS50835">
    <property type="entry name" value="IG_LIKE"/>
    <property type="match status" value="1"/>
</dbReference>
<evidence type="ECO:0000256" key="7">
    <source>
        <dbReference type="ARBA" id="ARBA00022989"/>
    </source>
</evidence>
<keyword evidence="18" id="KW-1185">Reference proteome</keyword>
<dbReference type="GO" id="GO:0007166">
    <property type="term" value="P:cell surface receptor signaling pathway"/>
    <property type="evidence" value="ECO:0007669"/>
    <property type="project" value="TreeGrafter"/>
</dbReference>
<evidence type="ECO:0000256" key="10">
    <source>
        <dbReference type="ARBA" id="ARBA00023139"/>
    </source>
</evidence>
<evidence type="ECO:0000256" key="2">
    <source>
        <dbReference type="ARBA" id="ARBA00021525"/>
    </source>
</evidence>
<dbReference type="Gene3D" id="2.60.40.10">
    <property type="entry name" value="Immunoglobulins"/>
    <property type="match status" value="1"/>
</dbReference>
<comment type="subcellular location">
    <subcellularLocation>
        <location evidence="1">Cell membrane</location>
        <topology evidence="1">Single-pass type I membrane protein</topology>
    </subcellularLocation>
</comment>